<dbReference type="InterPro" id="IPR021202">
    <property type="entry name" value="Rv3654c-like"/>
</dbReference>
<dbReference type="EMBL" id="CP001618">
    <property type="protein sequence ID" value="ACQ78886.1"/>
    <property type="molecule type" value="Genomic_DNA"/>
</dbReference>
<dbReference type="Pfam" id="PF13400">
    <property type="entry name" value="Tad"/>
    <property type="match status" value="1"/>
</dbReference>
<dbReference type="KEGG" id="bcv:Bcav_0624"/>
<feature type="transmembrane region" description="Helical" evidence="1">
    <location>
        <begin position="40"/>
        <end position="62"/>
    </location>
</feature>
<protein>
    <recommendedName>
        <fullName evidence="2">Putative Flp pilus-assembly TadG-like N-terminal domain-containing protein</fullName>
    </recommendedName>
</protein>
<keyword evidence="1" id="KW-0472">Membrane</keyword>
<name>C5BXZ2_BEUC1</name>
<dbReference type="STRING" id="471853.Bcav_0624"/>
<evidence type="ECO:0000256" key="1">
    <source>
        <dbReference type="SAM" id="Phobius"/>
    </source>
</evidence>
<keyword evidence="1" id="KW-0812">Transmembrane</keyword>
<dbReference type="InterPro" id="IPR028087">
    <property type="entry name" value="Tad_N"/>
</dbReference>
<dbReference type="RefSeq" id="WP_012725666.1">
    <property type="nucleotide sequence ID" value="NC_012669.1"/>
</dbReference>
<feature type="domain" description="Putative Flp pilus-assembly TadG-like N-terminal" evidence="2">
    <location>
        <begin position="36"/>
        <end position="82"/>
    </location>
</feature>
<dbReference type="HOGENOM" id="CLU_104210_3_1_11"/>
<dbReference type="NCBIfam" id="TIGR03816">
    <property type="entry name" value="tadE_like_DECH"/>
    <property type="match status" value="1"/>
</dbReference>
<keyword evidence="1" id="KW-1133">Transmembrane helix</keyword>
<evidence type="ECO:0000313" key="3">
    <source>
        <dbReference type="EMBL" id="ACQ78886.1"/>
    </source>
</evidence>
<proteinExistence type="predicted"/>
<dbReference type="AlphaFoldDB" id="C5BXZ2"/>
<evidence type="ECO:0000259" key="2">
    <source>
        <dbReference type="Pfam" id="PF13400"/>
    </source>
</evidence>
<organism evidence="3 4">
    <name type="scientific">Beutenbergia cavernae (strain ATCC BAA-8 / DSM 12333 / CCUG 43141 / JCM 11478 / NBRC 16432 / NCIMB 13614 / HKI 0122)</name>
    <dbReference type="NCBI Taxonomy" id="471853"/>
    <lineage>
        <taxon>Bacteria</taxon>
        <taxon>Bacillati</taxon>
        <taxon>Actinomycetota</taxon>
        <taxon>Actinomycetes</taxon>
        <taxon>Micrococcales</taxon>
        <taxon>Beutenbergiaceae</taxon>
        <taxon>Beutenbergia</taxon>
    </lineage>
</organism>
<dbReference type="Proteomes" id="UP000007962">
    <property type="component" value="Chromosome"/>
</dbReference>
<gene>
    <name evidence="3" type="ordered locus">Bcav_0624</name>
</gene>
<accession>C5BXZ2</accession>
<evidence type="ECO:0000313" key="4">
    <source>
        <dbReference type="Proteomes" id="UP000007962"/>
    </source>
</evidence>
<reference evidence="3 4" key="1">
    <citation type="journal article" date="2009" name="Stand. Genomic Sci.">
        <title>Complete genome sequence of Beutenbergia cavernae type strain (HKI 0122).</title>
        <authorList>
            <person name="Land M."/>
            <person name="Pukall R."/>
            <person name="Abt B."/>
            <person name="Goker M."/>
            <person name="Rohde M."/>
            <person name="Glavina Del Rio T."/>
            <person name="Tice H."/>
            <person name="Copeland A."/>
            <person name="Cheng J.F."/>
            <person name="Lucas S."/>
            <person name="Chen F."/>
            <person name="Nolan M."/>
            <person name="Bruce D."/>
            <person name="Goodwin L."/>
            <person name="Pitluck S."/>
            <person name="Ivanova N."/>
            <person name="Mavromatis K."/>
            <person name="Ovchinnikova G."/>
            <person name="Pati A."/>
            <person name="Chen A."/>
            <person name="Palaniappan K."/>
            <person name="Hauser L."/>
            <person name="Chang Y.J."/>
            <person name="Jefferies C.C."/>
            <person name="Saunders E."/>
            <person name="Brettin T."/>
            <person name="Detter J.C."/>
            <person name="Han C."/>
            <person name="Chain P."/>
            <person name="Bristow J."/>
            <person name="Eisen J.A."/>
            <person name="Markowitz V."/>
            <person name="Hugenholtz P."/>
            <person name="Kyrpides N.C."/>
            <person name="Klenk H.P."/>
            <person name="Lapidus A."/>
        </authorList>
    </citation>
    <scope>NUCLEOTIDE SEQUENCE [LARGE SCALE GENOMIC DNA]</scope>
    <source>
        <strain evidence="4">ATCC BAA-8 / DSM 12333 / NBRC 16432</strain>
    </source>
</reference>
<sequence length="151" mass="14430">MCGRDRGPAGDCDPGADLAADGHLGARAGSRDRDRGSATVLVLGLVGALAVLLVAVALLGAVARARGTAQTAADLAALAAARVANDPWASGDPCAVADAVARAHAAELTSCSVTGGVLDVTTAVPVSVTRGADGPMVAEASARAGPVGPAG</sequence>
<keyword evidence="4" id="KW-1185">Reference proteome</keyword>